<dbReference type="GO" id="GO:0009279">
    <property type="term" value="C:cell outer membrane"/>
    <property type="evidence" value="ECO:0007669"/>
    <property type="project" value="UniProtKB-SubCell"/>
</dbReference>
<dbReference type="Pfam" id="PF10082">
    <property type="entry name" value="BBP2_2"/>
    <property type="match status" value="1"/>
</dbReference>
<evidence type="ECO:0000256" key="2">
    <source>
        <dbReference type="ARBA" id="ARBA00023136"/>
    </source>
</evidence>
<dbReference type="InterPro" id="IPR018759">
    <property type="entry name" value="BBP2_2"/>
</dbReference>
<dbReference type="KEGG" id="lamb:KBB96_12090"/>
<keyword evidence="5" id="KW-1185">Reference proteome</keyword>
<organism evidence="4 5">
    <name type="scientific">Luteolibacter ambystomatis</name>
    <dbReference type="NCBI Taxonomy" id="2824561"/>
    <lineage>
        <taxon>Bacteria</taxon>
        <taxon>Pseudomonadati</taxon>
        <taxon>Verrucomicrobiota</taxon>
        <taxon>Verrucomicrobiia</taxon>
        <taxon>Verrucomicrobiales</taxon>
        <taxon>Verrucomicrobiaceae</taxon>
        <taxon>Luteolibacter</taxon>
    </lineage>
</organism>
<protein>
    <submittedName>
        <fullName evidence="4">Outer membrane beta-barrel protein</fullName>
    </submittedName>
</protein>
<keyword evidence="2" id="KW-0472">Membrane</keyword>
<comment type="subcellular location">
    <subcellularLocation>
        <location evidence="1">Cell outer membrane</location>
    </subcellularLocation>
</comment>
<evidence type="ECO:0000313" key="5">
    <source>
        <dbReference type="Proteomes" id="UP000676169"/>
    </source>
</evidence>
<dbReference type="Gene3D" id="2.40.170.20">
    <property type="entry name" value="TonB-dependent receptor, beta-barrel domain"/>
    <property type="match status" value="1"/>
</dbReference>
<proteinExistence type="predicted"/>
<keyword evidence="3" id="KW-0998">Cell outer membrane</keyword>
<dbReference type="RefSeq" id="WP_211629701.1">
    <property type="nucleotide sequence ID" value="NZ_CP073100.1"/>
</dbReference>
<accession>A0A975G6B5</accession>
<name>A0A975G6B5_9BACT</name>
<dbReference type="Proteomes" id="UP000676169">
    <property type="component" value="Chromosome"/>
</dbReference>
<sequence length="402" mass="44635">MALAVLSVGVVLPTWGQEAGSGIESRVSDRFDVRTQPGLAYRQDPNAGKVRTQGLDVGVAVSGAYDDNIYLSSSAREKDFVVRISPSMAYTYGDPDGREGGYVRVAYRPVGVLYTDHSDSNRIDQDASWDIGWGGPKVAIAYGGRVRQLGDATADTGRQTDRVILDQAVRMAWTPREKLAIELAAGMSSNDYKDRLLVDSRSAYGEVALRYSYSPKTRVGLAYRTGTFEVDGAGDQRIQRGTVQFEWQPREKISFNIEAGAEHRRYDAGSSTSPVFEAKVAWRPRMGTEIFAGGYRRTEASAYYPGQNYDLTGASVGLDQRLGEKWSARLEGGIENADYKQVSGPGFANRRDNIVFIRPSLRYQMNENVQIEGYYRFERDDSNQRGFGYDNHSVGVQVGYKF</sequence>
<evidence type="ECO:0000256" key="1">
    <source>
        <dbReference type="ARBA" id="ARBA00004442"/>
    </source>
</evidence>
<dbReference type="AlphaFoldDB" id="A0A975G6B5"/>
<dbReference type="SUPFAM" id="SSF56935">
    <property type="entry name" value="Porins"/>
    <property type="match status" value="1"/>
</dbReference>
<evidence type="ECO:0000313" key="4">
    <source>
        <dbReference type="EMBL" id="QUE49612.1"/>
    </source>
</evidence>
<reference evidence="4" key="1">
    <citation type="submission" date="2021-04" db="EMBL/GenBank/DDBJ databases">
        <title>Luteolibacter sp. 32A isolated from the skin of an Anderson's salamander (Ambystoma andersonii).</title>
        <authorList>
            <person name="Spergser J."/>
            <person name="Busse H.-J."/>
        </authorList>
    </citation>
    <scope>NUCLEOTIDE SEQUENCE</scope>
    <source>
        <strain evidence="4">32A</strain>
    </source>
</reference>
<dbReference type="InterPro" id="IPR036942">
    <property type="entry name" value="Beta-barrel_TonB_sf"/>
</dbReference>
<dbReference type="EMBL" id="CP073100">
    <property type="protein sequence ID" value="QUE49612.1"/>
    <property type="molecule type" value="Genomic_DNA"/>
</dbReference>
<gene>
    <name evidence="4" type="ORF">KBB96_12090</name>
</gene>
<evidence type="ECO:0000256" key="3">
    <source>
        <dbReference type="ARBA" id="ARBA00023237"/>
    </source>
</evidence>